<dbReference type="EC" id="6.3.5.1" evidence="7 8"/>
<proteinExistence type="inferred from homology"/>
<feature type="active site" description="Proton acceptor; for glutaminase activity" evidence="7">
    <location>
        <position position="44"/>
    </location>
</feature>
<keyword evidence="5 7" id="KW-0067">ATP-binding</keyword>
<dbReference type="PANTHER" id="PTHR23090:SF9">
    <property type="entry name" value="GLUTAMINE-DEPENDENT NAD(+) SYNTHETASE"/>
    <property type="match status" value="1"/>
</dbReference>
<keyword evidence="3 7" id="KW-0436">Ligase</keyword>
<keyword evidence="4 7" id="KW-0547">Nucleotide-binding</keyword>
<protein>
    <recommendedName>
        <fullName evidence="7 8">Glutamine-dependent NAD(+) synthetase</fullName>
        <ecNumber evidence="7 8">6.3.5.1</ecNumber>
    </recommendedName>
    <alternativeName>
        <fullName evidence="7 8">NAD(+) synthase [glutamine-hydrolyzing]</fullName>
    </alternativeName>
</protein>
<evidence type="ECO:0000313" key="11">
    <source>
        <dbReference type="EMBL" id="MDT7043814.1"/>
    </source>
</evidence>
<feature type="binding site" evidence="7">
    <location>
        <position position="446"/>
    </location>
    <ligand>
        <name>ATP</name>
        <dbReference type="ChEBI" id="CHEBI:30616"/>
    </ligand>
</feature>
<dbReference type="InterPro" id="IPR003694">
    <property type="entry name" value="NAD_synthase"/>
</dbReference>
<gene>
    <name evidence="7" type="primary">nadE</name>
    <name evidence="11" type="ORF">PPG34_15775</name>
</gene>
<dbReference type="InterPro" id="IPR014445">
    <property type="entry name" value="Gln-dep_NAD_synthase"/>
</dbReference>
<dbReference type="Gene3D" id="3.60.110.10">
    <property type="entry name" value="Carbon-nitrogen hydrolase"/>
    <property type="match status" value="1"/>
</dbReference>
<dbReference type="PROSITE" id="PS50263">
    <property type="entry name" value="CN_HYDROLASE"/>
    <property type="match status" value="1"/>
</dbReference>
<dbReference type="Pfam" id="PF02540">
    <property type="entry name" value="NAD_synthase"/>
    <property type="match status" value="1"/>
</dbReference>
<evidence type="ECO:0000256" key="4">
    <source>
        <dbReference type="ARBA" id="ARBA00022741"/>
    </source>
</evidence>
<reference evidence="11 12" key="1">
    <citation type="journal article" date="2023" name="ISME J.">
        <title>Cultivation and genomic characterization of novel and ubiquitous marine nitrite-oxidizing bacteria from the Nitrospirales.</title>
        <authorList>
            <person name="Mueller A.J."/>
            <person name="Daebeler A."/>
            <person name="Herbold C.W."/>
            <person name="Kirkegaard R.H."/>
            <person name="Daims H."/>
        </authorList>
    </citation>
    <scope>NUCLEOTIDE SEQUENCE [LARGE SCALE GENOMIC DNA]</scope>
    <source>
        <strain evidence="11 12">EB</strain>
    </source>
</reference>
<dbReference type="Pfam" id="PF00795">
    <property type="entry name" value="CN_hydrolase"/>
    <property type="match status" value="1"/>
</dbReference>
<evidence type="ECO:0000256" key="1">
    <source>
        <dbReference type="ARBA" id="ARBA00005188"/>
    </source>
</evidence>
<dbReference type="NCBIfam" id="NF010588">
    <property type="entry name" value="PRK13981.1"/>
    <property type="match status" value="1"/>
</dbReference>
<evidence type="ECO:0000256" key="6">
    <source>
        <dbReference type="ARBA" id="ARBA00023027"/>
    </source>
</evidence>
<evidence type="ECO:0000256" key="7">
    <source>
        <dbReference type="HAMAP-Rule" id="MF_02090"/>
    </source>
</evidence>
<sequence length="597" mass="66576">MRTCRIAMVQMNPIVGDLNGNVQAMTGWLKAARQAQADIVVFPELVVTGYPPEDLVLRQSFLRDTQQALHQFVQHCRQITTVVGFVEERKTRSQKYRTSMVVPSGPRHIFNAAAVIQDRRVIARCQKTLLPDYGVFDESRYFESGREALVCRIGGIGVGVNICEDIWYADGPTRDQVNHGSAELIININASPFHKGKSATRERMLSRRARENGVMLSYTNMVGGQDEIVFDGNSILVNPQGQVIARAKAFEEDLLVADLQFPGTVPKYLAASTTTKKRVPVNFTIKNVVAKGHLGPAVKKPIMRQPLPKLNSVEEVYLALVTGVRDYVRKNGFSTVVIGISGGIDSALTAVIATDAIGAENVTGVFMPSKFTSRESREDSTKLMKALKCSFLTIPIGATWESYLKLLTPAFGRRPHDATEENLQARIRGTLLMALSNKFGHLVLTTGNKSEMSVGYATLYGDMAGGFAVIKDVPKMLVYELTRYRNRRAVDHLGRELIPLRIIERAPSAELKADQTDQDTLPSYDVLDRILEAYVEEDRSLEEIVKLGMKPKIVRQVMAMVDRSEYKRRQAPIGIKITPRALGKDRRMPLTNRYLKH</sequence>
<feature type="active site" description="Nucleophile; for glutaminase activity" evidence="7">
    <location>
        <position position="163"/>
    </location>
</feature>
<evidence type="ECO:0000259" key="10">
    <source>
        <dbReference type="PROSITE" id="PS50263"/>
    </source>
</evidence>
<comment type="similarity">
    <text evidence="9">Belongs to the NAD synthetase family.</text>
</comment>
<dbReference type="HAMAP" id="MF_02090">
    <property type="entry name" value="NadE_glutamine_dep"/>
    <property type="match status" value="1"/>
</dbReference>
<comment type="caution">
    <text evidence="11">The sequence shown here is derived from an EMBL/GenBank/DDBJ whole genome shotgun (WGS) entry which is preliminary data.</text>
</comment>
<accession>A0ABU3KBE6</accession>
<keyword evidence="6 7" id="KW-0520">NAD</keyword>
<feature type="binding site" evidence="7">
    <location>
        <position position="191"/>
    </location>
    <ligand>
        <name>L-glutamine</name>
        <dbReference type="ChEBI" id="CHEBI:58359"/>
    </ligand>
</feature>
<dbReference type="GO" id="GO:0003952">
    <property type="term" value="F:NAD+ synthase (glutamine-hydrolyzing) activity"/>
    <property type="evidence" value="ECO:0007669"/>
    <property type="project" value="UniProtKB-EC"/>
</dbReference>
<dbReference type="InterPro" id="IPR014729">
    <property type="entry name" value="Rossmann-like_a/b/a_fold"/>
</dbReference>
<feature type="binding site" evidence="7">
    <location>
        <position position="133"/>
    </location>
    <ligand>
        <name>L-glutamine</name>
        <dbReference type="ChEBI" id="CHEBI:58359"/>
    </ligand>
</feature>
<evidence type="ECO:0000256" key="8">
    <source>
        <dbReference type="PIRNR" id="PIRNR006630"/>
    </source>
</evidence>
<comment type="caution">
    <text evidence="7">Lacks conserved residue(s) required for the propagation of feature annotation.</text>
</comment>
<dbReference type="SUPFAM" id="SSF52402">
    <property type="entry name" value="Adenine nucleotide alpha hydrolases-like"/>
    <property type="match status" value="1"/>
</dbReference>
<dbReference type="CDD" id="cd07570">
    <property type="entry name" value="GAT_Gln-NAD-synth"/>
    <property type="match status" value="1"/>
</dbReference>
<comment type="function">
    <text evidence="7">Catalyzes the ATP-dependent amidation of deamido-NAD to form NAD. Uses L-glutamine as a nitrogen source.</text>
</comment>
<dbReference type="PIRSF" id="PIRSF006630">
    <property type="entry name" value="NADS_GAT"/>
    <property type="match status" value="1"/>
</dbReference>
<feature type="binding site" evidence="7">
    <location>
        <position position="567"/>
    </location>
    <ligand>
        <name>deamido-NAD(+)</name>
        <dbReference type="ChEBI" id="CHEBI:58437"/>
        <note>ligand shared between two neighboring subunits</note>
    </ligand>
</feature>
<keyword evidence="12" id="KW-1185">Reference proteome</keyword>
<organism evidence="11 12">
    <name type="scientific">Candidatus Nitronereus thalassa</name>
    <dbReference type="NCBI Taxonomy" id="3020898"/>
    <lineage>
        <taxon>Bacteria</taxon>
        <taxon>Pseudomonadati</taxon>
        <taxon>Nitrospirota</taxon>
        <taxon>Nitrospiria</taxon>
        <taxon>Nitrospirales</taxon>
        <taxon>Nitrospiraceae</taxon>
        <taxon>Candidatus Nitronereus</taxon>
    </lineage>
</organism>
<feature type="active site" description="For glutaminase activity" evidence="7">
    <location>
        <position position="127"/>
    </location>
</feature>
<comment type="pathway">
    <text evidence="1 7 8">Cofactor biosynthesis; NAD(+) biosynthesis; NAD(+) from deamido-NAD(+) (L-Gln route): step 1/1.</text>
</comment>
<evidence type="ECO:0000313" key="12">
    <source>
        <dbReference type="Proteomes" id="UP001250932"/>
    </source>
</evidence>
<feature type="binding site" evidence="7">
    <location>
        <position position="422"/>
    </location>
    <ligand>
        <name>deamido-NAD(+)</name>
        <dbReference type="ChEBI" id="CHEBI:58437"/>
        <note>ligand shared between two neighboring subunits</note>
    </ligand>
</feature>
<dbReference type="CDD" id="cd00553">
    <property type="entry name" value="NAD_synthase"/>
    <property type="match status" value="1"/>
</dbReference>
<feature type="binding site" evidence="7">
    <location>
        <position position="197"/>
    </location>
    <ligand>
        <name>L-glutamine</name>
        <dbReference type="ChEBI" id="CHEBI:58359"/>
    </ligand>
</feature>
<name>A0ABU3KBE6_9BACT</name>
<feature type="binding site" evidence="7">
    <location>
        <position position="451"/>
    </location>
    <ligand>
        <name>deamido-NAD(+)</name>
        <dbReference type="ChEBI" id="CHEBI:58437"/>
        <note>ligand shared between two neighboring subunits</note>
    </ligand>
</feature>
<dbReference type="InterPro" id="IPR003010">
    <property type="entry name" value="C-N_Hydrolase"/>
</dbReference>
<evidence type="ECO:0000256" key="5">
    <source>
        <dbReference type="ARBA" id="ARBA00022840"/>
    </source>
</evidence>
<evidence type="ECO:0000256" key="9">
    <source>
        <dbReference type="RuleBase" id="RU003811"/>
    </source>
</evidence>
<dbReference type="NCBIfam" id="TIGR00552">
    <property type="entry name" value="nadE"/>
    <property type="match status" value="1"/>
</dbReference>
<dbReference type="PANTHER" id="PTHR23090">
    <property type="entry name" value="NH 3 /GLUTAMINE-DEPENDENT NAD + SYNTHETASE"/>
    <property type="match status" value="1"/>
</dbReference>
<feature type="binding site" evidence="7">
    <location>
        <begin position="339"/>
        <end position="346"/>
    </location>
    <ligand>
        <name>ATP</name>
        <dbReference type="ChEBI" id="CHEBI:30616"/>
    </ligand>
</feature>
<dbReference type="RefSeq" id="WP_313834407.1">
    <property type="nucleotide sequence ID" value="NZ_JAQOUE010000002.1"/>
</dbReference>
<comment type="catalytic activity">
    <reaction evidence="7 8">
        <text>deamido-NAD(+) + L-glutamine + ATP + H2O = L-glutamate + AMP + diphosphate + NAD(+) + H(+)</text>
        <dbReference type="Rhea" id="RHEA:24384"/>
        <dbReference type="ChEBI" id="CHEBI:15377"/>
        <dbReference type="ChEBI" id="CHEBI:15378"/>
        <dbReference type="ChEBI" id="CHEBI:29985"/>
        <dbReference type="ChEBI" id="CHEBI:30616"/>
        <dbReference type="ChEBI" id="CHEBI:33019"/>
        <dbReference type="ChEBI" id="CHEBI:57540"/>
        <dbReference type="ChEBI" id="CHEBI:58359"/>
        <dbReference type="ChEBI" id="CHEBI:58437"/>
        <dbReference type="ChEBI" id="CHEBI:456215"/>
        <dbReference type="EC" id="6.3.5.1"/>
    </reaction>
</comment>
<comment type="similarity">
    <text evidence="2 7 8">In the C-terminal section; belongs to the NAD synthetase family.</text>
</comment>
<dbReference type="Gene3D" id="3.40.50.620">
    <property type="entry name" value="HUPs"/>
    <property type="match status" value="1"/>
</dbReference>
<dbReference type="EMBL" id="JAQOUE010000002">
    <property type="protein sequence ID" value="MDT7043814.1"/>
    <property type="molecule type" value="Genomic_DNA"/>
</dbReference>
<evidence type="ECO:0000256" key="3">
    <source>
        <dbReference type="ARBA" id="ARBA00022598"/>
    </source>
</evidence>
<dbReference type="InterPro" id="IPR036526">
    <property type="entry name" value="C-N_Hydrolase_sf"/>
</dbReference>
<evidence type="ECO:0000256" key="2">
    <source>
        <dbReference type="ARBA" id="ARBA00007145"/>
    </source>
</evidence>
<feature type="domain" description="CN hydrolase" evidence="10">
    <location>
        <begin position="4"/>
        <end position="261"/>
    </location>
</feature>
<dbReference type="Proteomes" id="UP001250932">
    <property type="component" value="Unassembled WGS sequence"/>
</dbReference>
<dbReference type="SUPFAM" id="SSF56317">
    <property type="entry name" value="Carbon-nitrogen hydrolase"/>
    <property type="match status" value="1"/>
</dbReference>
<dbReference type="InterPro" id="IPR022310">
    <property type="entry name" value="NAD/GMP_synthase"/>
</dbReference>